<dbReference type="SMART" id="SM00646">
    <property type="entry name" value="Ami_3"/>
    <property type="match status" value="1"/>
</dbReference>
<proteinExistence type="predicted"/>
<dbReference type="SUPFAM" id="SSF53187">
    <property type="entry name" value="Zn-dependent exopeptidases"/>
    <property type="match status" value="1"/>
</dbReference>
<dbReference type="AlphaFoldDB" id="A0AAE3HH73"/>
<evidence type="ECO:0000313" key="4">
    <source>
        <dbReference type="Proteomes" id="UP001205748"/>
    </source>
</evidence>
<sequence length="462" mass="52765">MGQEKIKIDVYYREKKKICSTNLEEQILNILAFDIKEHFHIEVLKAHAIMIRTYLFKKMRRFDGRGCALHPQADICNDPNHCMGCIETKDIPKDIKEPLETAIKDTAHRVITFGGSFIHPYYHHTCGGATQNAENFLGNTIRYTRKVLCDHCKHTSPHWQTTVDISIEEMEKLLNVRFPKSTPLQGATVSNIIDQVERDQEGRIVNIKIGDKWMKGTEIQQKLGLPSSRFGWQPTKFRFYVQGKGHGLGLCQYGAQKLALDGMKAEEILKYYFTGIQIERIPQWSINMPLQGKIILIDPGHGGKDKGIFKQNVQEKDRNLKIALHLEKILKEAGSTVVLTRTEDKYVSLGQRLAINNKLHPHFMLSIHGNDNPAIKSTVNQIYIYPGDEEAYRLGQNIISEFKDNGLDVQEIIEGDLFLTRESKNSTLILDIGYFSSQEDYGAKIATCIYHALLSYWTIDKA</sequence>
<dbReference type="InterPro" id="IPR002508">
    <property type="entry name" value="MurNAc-LAA_cat"/>
</dbReference>
<gene>
    <name evidence="3" type="ORF">NSA47_10920</name>
</gene>
<dbReference type="Gene3D" id="3.40.630.40">
    <property type="entry name" value="Zn-dependent exopeptidases"/>
    <property type="match status" value="1"/>
</dbReference>
<dbReference type="GO" id="GO:0009253">
    <property type="term" value="P:peptidoglycan catabolic process"/>
    <property type="evidence" value="ECO:0007669"/>
    <property type="project" value="InterPro"/>
</dbReference>
<name>A0AAE3HH73_9FIRM</name>
<dbReference type="CDD" id="cd02696">
    <property type="entry name" value="MurNAc-LAA"/>
    <property type="match status" value="1"/>
</dbReference>
<dbReference type="InterPro" id="IPR050695">
    <property type="entry name" value="N-acetylmuramoyl_amidase_3"/>
</dbReference>
<keyword evidence="1" id="KW-0378">Hydrolase</keyword>
<dbReference type="NCBIfam" id="TIGR02669">
    <property type="entry name" value="SpoIID_LytB"/>
    <property type="match status" value="1"/>
</dbReference>
<comment type="caution">
    <text evidence="3">The sequence shown here is derived from an EMBL/GenBank/DDBJ whole genome shotgun (WGS) entry which is preliminary data.</text>
</comment>
<evidence type="ECO:0000256" key="1">
    <source>
        <dbReference type="ARBA" id="ARBA00022801"/>
    </source>
</evidence>
<dbReference type="GO" id="GO:0030435">
    <property type="term" value="P:sporulation resulting in formation of a cellular spore"/>
    <property type="evidence" value="ECO:0007669"/>
    <property type="project" value="InterPro"/>
</dbReference>
<protein>
    <submittedName>
        <fullName evidence="3">N-acetylmuramoyl-L-alanine amidase</fullName>
    </submittedName>
</protein>
<organism evidence="3 4">
    <name type="scientific">Irregularibacter muris</name>
    <dbReference type="NCBI Taxonomy" id="1796619"/>
    <lineage>
        <taxon>Bacteria</taxon>
        <taxon>Bacillati</taxon>
        <taxon>Bacillota</taxon>
        <taxon>Clostridia</taxon>
        <taxon>Eubacteriales</taxon>
        <taxon>Eubacteriaceae</taxon>
        <taxon>Irregularibacter</taxon>
    </lineage>
</organism>
<evidence type="ECO:0000313" key="3">
    <source>
        <dbReference type="EMBL" id="MCR1899497.1"/>
    </source>
</evidence>
<dbReference type="EMBL" id="JANKAS010000010">
    <property type="protein sequence ID" value="MCR1899497.1"/>
    <property type="molecule type" value="Genomic_DNA"/>
</dbReference>
<dbReference type="RefSeq" id="WP_257531929.1">
    <property type="nucleotide sequence ID" value="NZ_JANKAS010000010.1"/>
</dbReference>
<evidence type="ECO:0000259" key="2">
    <source>
        <dbReference type="SMART" id="SM00646"/>
    </source>
</evidence>
<feature type="domain" description="MurNAc-LAA" evidence="2">
    <location>
        <begin position="353"/>
        <end position="454"/>
    </location>
</feature>
<dbReference type="Pfam" id="PF08486">
    <property type="entry name" value="SpoIID"/>
    <property type="match status" value="1"/>
</dbReference>
<dbReference type="Proteomes" id="UP001205748">
    <property type="component" value="Unassembled WGS sequence"/>
</dbReference>
<dbReference type="InterPro" id="IPR013693">
    <property type="entry name" value="SpoIID/LytB_N"/>
</dbReference>
<keyword evidence="4" id="KW-1185">Reference proteome</keyword>
<dbReference type="GO" id="GO:0008745">
    <property type="term" value="F:N-acetylmuramoyl-L-alanine amidase activity"/>
    <property type="evidence" value="ECO:0007669"/>
    <property type="project" value="InterPro"/>
</dbReference>
<dbReference type="Pfam" id="PF01520">
    <property type="entry name" value="Amidase_3"/>
    <property type="match status" value="1"/>
</dbReference>
<dbReference type="GO" id="GO:0030288">
    <property type="term" value="C:outer membrane-bounded periplasmic space"/>
    <property type="evidence" value="ECO:0007669"/>
    <property type="project" value="TreeGrafter"/>
</dbReference>
<dbReference type="PANTHER" id="PTHR30404">
    <property type="entry name" value="N-ACETYLMURAMOYL-L-ALANINE AMIDASE"/>
    <property type="match status" value="1"/>
</dbReference>
<dbReference type="InterPro" id="IPR013486">
    <property type="entry name" value="SpoIID/LytB"/>
</dbReference>
<reference evidence="3" key="1">
    <citation type="submission" date="2022-07" db="EMBL/GenBank/DDBJ databases">
        <title>Enhanced cultured diversity of the mouse gut microbiota enables custom-made synthetic communities.</title>
        <authorList>
            <person name="Afrizal A."/>
        </authorList>
    </citation>
    <scope>NUCLEOTIDE SEQUENCE</scope>
    <source>
        <strain evidence="3">DSM 28593</strain>
    </source>
</reference>
<accession>A0AAE3HH73</accession>
<dbReference type="PANTHER" id="PTHR30404:SF0">
    <property type="entry name" value="N-ACETYLMURAMOYL-L-ALANINE AMIDASE AMIC"/>
    <property type="match status" value="1"/>
</dbReference>